<keyword evidence="2" id="KW-0812">Transmembrane</keyword>
<dbReference type="SUPFAM" id="SSF48239">
    <property type="entry name" value="Terpenoid cyclases/Protein prenyltransferases"/>
    <property type="match status" value="1"/>
</dbReference>
<dbReference type="InterPro" id="IPR001330">
    <property type="entry name" value="Prenyltrans"/>
</dbReference>
<keyword evidence="1" id="KW-0677">Repeat</keyword>
<dbReference type="STRING" id="914234.M2QI18"/>
<accession>M2QI18</accession>
<gene>
    <name evidence="4" type="ORF">CERSUDRAFT_69210</name>
</gene>
<organism evidence="4 5">
    <name type="scientific">Ceriporiopsis subvermispora (strain B)</name>
    <name type="common">White-rot fungus</name>
    <name type="synonym">Gelatoporia subvermispora</name>
    <dbReference type="NCBI Taxonomy" id="914234"/>
    <lineage>
        <taxon>Eukaryota</taxon>
        <taxon>Fungi</taxon>
        <taxon>Dikarya</taxon>
        <taxon>Basidiomycota</taxon>
        <taxon>Agaricomycotina</taxon>
        <taxon>Agaricomycetes</taxon>
        <taxon>Polyporales</taxon>
        <taxon>Gelatoporiaceae</taxon>
        <taxon>Gelatoporia</taxon>
    </lineage>
</organism>
<evidence type="ECO:0000259" key="3">
    <source>
        <dbReference type="Pfam" id="PF00432"/>
    </source>
</evidence>
<proteinExistence type="predicted"/>
<keyword evidence="2" id="KW-0472">Membrane</keyword>
<dbReference type="Pfam" id="PF00432">
    <property type="entry name" value="Prenyltrans"/>
    <property type="match status" value="1"/>
</dbReference>
<protein>
    <recommendedName>
        <fullName evidence="3">Prenyltransferase alpha-alpha toroid domain-containing protein</fullName>
    </recommendedName>
</protein>
<dbReference type="OrthoDB" id="5428259at2759"/>
<dbReference type="AlphaFoldDB" id="M2QI18"/>
<reference evidence="4 5" key="1">
    <citation type="journal article" date="2012" name="Proc. Natl. Acad. Sci. U.S.A.">
        <title>Comparative genomics of Ceriporiopsis subvermispora and Phanerochaete chrysosporium provide insight into selective ligninolysis.</title>
        <authorList>
            <person name="Fernandez-Fueyo E."/>
            <person name="Ruiz-Duenas F.J."/>
            <person name="Ferreira P."/>
            <person name="Floudas D."/>
            <person name="Hibbett D.S."/>
            <person name="Canessa P."/>
            <person name="Larrondo L.F."/>
            <person name="James T.Y."/>
            <person name="Seelenfreund D."/>
            <person name="Lobos S."/>
            <person name="Polanco R."/>
            <person name="Tello M."/>
            <person name="Honda Y."/>
            <person name="Watanabe T."/>
            <person name="Watanabe T."/>
            <person name="Ryu J.S."/>
            <person name="Kubicek C.P."/>
            <person name="Schmoll M."/>
            <person name="Gaskell J."/>
            <person name="Hammel K.E."/>
            <person name="St John F.J."/>
            <person name="Vanden Wymelenberg A."/>
            <person name="Sabat G."/>
            <person name="Splinter BonDurant S."/>
            <person name="Syed K."/>
            <person name="Yadav J.S."/>
            <person name="Doddapaneni H."/>
            <person name="Subramanian V."/>
            <person name="Lavin J.L."/>
            <person name="Oguiza J.A."/>
            <person name="Perez G."/>
            <person name="Pisabarro A.G."/>
            <person name="Ramirez L."/>
            <person name="Santoyo F."/>
            <person name="Master E."/>
            <person name="Coutinho P.M."/>
            <person name="Henrissat B."/>
            <person name="Lombard V."/>
            <person name="Magnuson J.K."/>
            <person name="Kuees U."/>
            <person name="Hori C."/>
            <person name="Igarashi K."/>
            <person name="Samejima M."/>
            <person name="Held B.W."/>
            <person name="Barry K.W."/>
            <person name="LaButti K.M."/>
            <person name="Lapidus A."/>
            <person name="Lindquist E.A."/>
            <person name="Lucas S.M."/>
            <person name="Riley R."/>
            <person name="Salamov A.A."/>
            <person name="Hoffmeister D."/>
            <person name="Schwenk D."/>
            <person name="Hadar Y."/>
            <person name="Yarden O."/>
            <person name="de Vries R.P."/>
            <person name="Wiebenga A."/>
            <person name="Stenlid J."/>
            <person name="Eastwood D."/>
            <person name="Grigoriev I.V."/>
            <person name="Berka R.M."/>
            <person name="Blanchette R.A."/>
            <person name="Kersten P."/>
            <person name="Martinez A.T."/>
            <person name="Vicuna R."/>
            <person name="Cullen D."/>
        </authorList>
    </citation>
    <scope>NUCLEOTIDE SEQUENCE [LARGE SCALE GENOMIC DNA]</scope>
    <source>
        <strain evidence="4 5">B</strain>
    </source>
</reference>
<evidence type="ECO:0000256" key="1">
    <source>
        <dbReference type="ARBA" id="ARBA00022737"/>
    </source>
</evidence>
<feature type="transmembrane region" description="Helical" evidence="2">
    <location>
        <begin position="80"/>
        <end position="104"/>
    </location>
</feature>
<name>M2QI18_CERS8</name>
<feature type="domain" description="Prenyltransferase alpha-alpha toroid" evidence="3">
    <location>
        <begin position="128"/>
        <end position="194"/>
    </location>
</feature>
<evidence type="ECO:0000313" key="5">
    <source>
        <dbReference type="Proteomes" id="UP000016930"/>
    </source>
</evidence>
<dbReference type="EMBL" id="KB445816">
    <property type="protein sequence ID" value="EMD31735.1"/>
    <property type="molecule type" value="Genomic_DNA"/>
</dbReference>
<dbReference type="InterPro" id="IPR008930">
    <property type="entry name" value="Terpenoid_cyclase/PrenylTrfase"/>
</dbReference>
<evidence type="ECO:0000313" key="4">
    <source>
        <dbReference type="EMBL" id="EMD31735.1"/>
    </source>
</evidence>
<dbReference type="Proteomes" id="UP000016930">
    <property type="component" value="Unassembled WGS sequence"/>
</dbReference>
<keyword evidence="2" id="KW-1133">Transmembrane helix</keyword>
<dbReference type="Gene3D" id="1.50.10.20">
    <property type="match status" value="1"/>
</dbReference>
<keyword evidence="5" id="KW-1185">Reference proteome</keyword>
<dbReference type="GO" id="GO:0003824">
    <property type="term" value="F:catalytic activity"/>
    <property type="evidence" value="ECO:0007669"/>
    <property type="project" value="InterPro"/>
</dbReference>
<dbReference type="HOGENOM" id="CLU_1309970_0_0_1"/>
<sequence length="210" mass="23273">MVDQQVGYIQDRLMFFLTSYLPVNGTHHGLTVVSAMGHKDALLLDQMVDFVMSCWDARTDQSTTLQDATDRLDVTHIVNFVSLLQPSGIVTFLFCGIFALLVLWNLHGLELESVVGHIRRYNSFDGHWWVLSSMSILSKISRVDTDKLIRSILGLKGGGIANRPGNSDDMFPASLGVAGLSLLHYPGLETLYLVCCMAAKLIITKRSKTN</sequence>
<evidence type="ECO:0000256" key="2">
    <source>
        <dbReference type="SAM" id="Phobius"/>
    </source>
</evidence>